<dbReference type="GO" id="GO:0002953">
    <property type="term" value="F:5'-deoxynucleotidase activity"/>
    <property type="evidence" value="ECO:0007669"/>
    <property type="project" value="UniProtKB-EC"/>
</dbReference>
<feature type="domain" description="HD/PDEase" evidence="8">
    <location>
        <begin position="33"/>
        <end position="145"/>
    </location>
</feature>
<evidence type="ECO:0000313" key="9">
    <source>
        <dbReference type="EMBL" id="HHP82036.1"/>
    </source>
</evidence>
<comment type="cofactor">
    <cofactor evidence="2">
        <name>Mn(2+)</name>
        <dbReference type="ChEBI" id="CHEBI:29035"/>
    </cofactor>
</comment>
<evidence type="ECO:0000256" key="7">
    <source>
        <dbReference type="ARBA" id="ARBA00022801"/>
    </source>
</evidence>
<dbReference type="InterPro" id="IPR039356">
    <property type="entry name" value="YfbR/HDDC2"/>
</dbReference>
<evidence type="ECO:0000256" key="6">
    <source>
        <dbReference type="ARBA" id="ARBA00022723"/>
    </source>
</evidence>
<comment type="caution">
    <text evidence="9">The sequence shown here is derived from an EMBL/GenBank/DDBJ whole genome shotgun (WGS) entry which is preliminary data.</text>
</comment>
<dbReference type="EC" id="3.1.3.89" evidence="5"/>
<protein>
    <recommendedName>
        <fullName evidence="5">5'-deoxynucleotidase</fullName>
        <ecNumber evidence="5">3.1.3.89</ecNumber>
    </recommendedName>
</protein>
<dbReference type="InterPro" id="IPR003607">
    <property type="entry name" value="HD/PDEase_dom"/>
</dbReference>
<evidence type="ECO:0000256" key="1">
    <source>
        <dbReference type="ARBA" id="ARBA00001638"/>
    </source>
</evidence>
<gene>
    <name evidence="9" type="ORF">ENM84_05155</name>
</gene>
<dbReference type="AlphaFoldDB" id="A0A7C5TIL3"/>
<comment type="subunit">
    <text evidence="4">Homodimer.</text>
</comment>
<accession>A0A7C5TIL3</accession>
<evidence type="ECO:0000256" key="5">
    <source>
        <dbReference type="ARBA" id="ARBA00012964"/>
    </source>
</evidence>
<organism evidence="9">
    <name type="scientific">Ignisphaera aggregans</name>
    <dbReference type="NCBI Taxonomy" id="334771"/>
    <lineage>
        <taxon>Archaea</taxon>
        <taxon>Thermoproteota</taxon>
        <taxon>Thermoprotei</taxon>
        <taxon>Desulfurococcales</taxon>
        <taxon>Desulfurococcaceae</taxon>
        <taxon>Ignisphaera</taxon>
    </lineage>
</organism>
<keyword evidence="6" id="KW-0479">Metal-binding</keyword>
<dbReference type="Gene3D" id="1.10.3210.10">
    <property type="entry name" value="Hypothetical protein af1432"/>
    <property type="match status" value="1"/>
</dbReference>
<dbReference type="PANTHER" id="PTHR11845">
    <property type="entry name" value="5'-DEOXYNUCLEOTIDASE HDDC2"/>
    <property type="match status" value="1"/>
</dbReference>
<evidence type="ECO:0000259" key="8">
    <source>
        <dbReference type="SMART" id="SM00471"/>
    </source>
</evidence>
<evidence type="ECO:0000256" key="2">
    <source>
        <dbReference type="ARBA" id="ARBA00001936"/>
    </source>
</evidence>
<dbReference type="SMART" id="SM00471">
    <property type="entry name" value="HDc"/>
    <property type="match status" value="1"/>
</dbReference>
<name>A0A7C5TIL3_9CREN</name>
<dbReference type="GO" id="GO:0046872">
    <property type="term" value="F:metal ion binding"/>
    <property type="evidence" value="ECO:0007669"/>
    <property type="project" value="UniProtKB-KW"/>
</dbReference>
<comment type="catalytic activity">
    <reaction evidence="1">
        <text>a 2'-deoxyribonucleoside 5'-phosphate + H2O = a 2'-deoxyribonucleoside + phosphate</text>
        <dbReference type="Rhea" id="RHEA:36167"/>
        <dbReference type="ChEBI" id="CHEBI:15377"/>
        <dbReference type="ChEBI" id="CHEBI:18274"/>
        <dbReference type="ChEBI" id="CHEBI:43474"/>
        <dbReference type="ChEBI" id="CHEBI:65317"/>
        <dbReference type="EC" id="3.1.3.89"/>
    </reaction>
</comment>
<keyword evidence="7" id="KW-0378">Hydrolase</keyword>
<dbReference type="PANTHER" id="PTHR11845:SF13">
    <property type="entry name" value="5'-DEOXYNUCLEOTIDASE HDDC2"/>
    <property type="match status" value="1"/>
</dbReference>
<dbReference type="Pfam" id="PF13023">
    <property type="entry name" value="HD_3"/>
    <property type="match status" value="1"/>
</dbReference>
<evidence type="ECO:0000256" key="4">
    <source>
        <dbReference type="ARBA" id="ARBA00011738"/>
    </source>
</evidence>
<sequence>MMGIKVSNIISYAKTLLNLARSGWMLRGVPSCLVETVAEHSFLTAFICIELGSRIENVDVGKTVLYSLIHDIGEAFIGDIVKSFSTKIKDFKNVIEMEYVDKNIDNIFIKELYKNYSVQNEFEARLVKLCNNISTLLIGLEYRALGYRVNDIIENTCKEIKEMVKSLNIEDIVEKFLNDLPIAC</sequence>
<evidence type="ECO:0000256" key="3">
    <source>
        <dbReference type="ARBA" id="ARBA00001941"/>
    </source>
</evidence>
<dbReference type="InterPro" id="IPR006674">
    <property type="entry name" value="HD_domain"/>
</dbReference>
<dbReference type="SUPFAM" id="SSF109604">
    <property type="entry name" value="HD-domain/PDEase-like"/>
    <property type="match status" value="1"/>
</dbReference>
<proteinExistence type="predicted"/>
<dbReference type="EMBL" id="DRZI01000217">
    <property type="protein sequence ID" value="HHP82036.1"/>
    <property type="molecule type" value="Genomic_DNA"/>
</dbReference>
<reference evidence="9" key="1">
    <citation type="journal article" date="2020" name="mSystems">
        <title>Genome- and Community-Level Interaction Insights into Carbon Utilization and Element Cycling Functions of Hydrothermarchaeota in Hydrothermal Sediment.</title>
        <authorList>
            <person name="Zhou Z."/>
            <person name="Liu Y."/>
            <person name="Xu W."/>
            <person name="Pan J."/>
            <person name="Luo Z.H."/>
            <person name="Li M."/>
        </authorList>
    </citation>
    <scope>NUCLEOTIDE SEQUENCE [LARGE SCALE GENOMIC DNA]</scope>
    <source>
        <strain evidence="9">SpSt-1121</strain>
    </source>
</reference>
<comment type="cofactor">
    <cofactor evidence="3">
        <name>Co(2+)</name>
        <dbReference type="ChEBI" id="CHEBI:48828"/>
    </cofactor>
</comment>